<dbReference type="Proteomes" id="UP000324222">
    <property type="component" value="Unassembled WGS sequence"/>
</dbReference>
<keyword evidence="2" id="KW-1185">Reference proteome</keyword>
<proteinExistence type="predicted"/>
<gene>
    <name evidence="1" type="ORF">E2C01_045097</name>
</gene>
<sequence length="76" mass="8355">MLYRRKQTRSISQVTVKLTSTETPRRLPAWGEAGDYLEYWGTGEELGVLKSKGVASQVYCSPNSPRPGSPAKSPQA</sequence>
<name>A0A5B7FXC7_PORTR</name>
<dbReference type="EMBL" id="VSRR010010057">
    <property type="protein sequence ID" value="MPC51252.1"/>
    <property type="molecule type" value="Genomic_DNA"/>
</dbReference>
<organism evidence="1 2">
    <name type="scientific">Portunus trituberculatus</name>
    <name type="common">Swimming crab</name>
    <name type="synonym">Neptunus trituberculatus</name>
    <dbReference type="NCBI Taxonomy" id="210409"/>
    <lineage>
        <taxon>Eukaryota</taxon>
        <taxon>Metazoa</taxon>
        <taxon>Ecdysozoa</taxon>
        <taxon>Arthropoda</taxon>
        <taxon>Crustacea</taxon>
        <taxon>Multicrustacea</taxon>
        <taxon>Malacostraca</taxon>
        <taxon>Eumalacostraca</taxon>
        <taxon>Eucarida</taxon>
        <taxon>Decapoda</taxon>
        <taxon>Pleocyemata</taxon>
        <taxon>Brachyura</taxon>
        <taxon>Eubrachyura</taxon>
        <taxon>Portunoidea</taxon>
        <taxon>Portunidae</taxon>
        <taxon>Portuninae</taxon>
        <taxon>Portunus</taxon>
    </lineage>
</organism>
<comment type="caution">
    <text evidence="1">The sequence shown here is derived from an EMBL/GenBank/DDBJ whole genome shotgun (WGS) entry which is preliminary data.</text>
</comment>
<protein>
    <submittedName>
        <fullName evidence="1">Uncharacterized protein</fullName>
    </submittedName>
</protein>
<dbReference type="AlphaFoldDB" id="A0A5B7FXC7"/>
<accession>A0A5B7FXC7</accession>
<evidence type="ECO:0000313" key="1">
    <source>
        <dbReference type="EMBL" id="MPC51252.1"/>
    </source>
</evidence>
<reference evidence="1 2" key="1">
    <citation type="submission" date="2019-05" db="EMBL/GenBank/DDBJ databases">
        <title>Another draft genome of Portunus trituberculatus and its Hox gene families provides insights of decapod evolution.</title>
        <authorList>
            <person name="Jeong J.-H."/>
            <person name="Song I."/>
            <person name="Kim S."/>
            <person name="Choi T."/>
            <person name="Kim D."/>
            <person name="Ryu S."/>
            <person name="Kim W."/>
        </authorList>
    </citation>
    <scope>NUCLEOTIDE SEQUENCE [LARGE SCALE GENOMIC DNA]</scope>
    <source>
        <tissue evidence="1">Muscle</tissue>
    </source>
</reference>
<evidence type="ECO:0000313" key="2">
    <source>
        <dbReference type="Proteomes" id="UP000324222"/>
    </source>
</evidence>